<dbReference type="Gene3D" id="3.40.50.150">
    <property type="entry name" value="Vaccinia Virus protein VP39"/>
    <property type="match status" value="1"/>
</dbReference>
<sequence length="198" mass="21599">MPEASQWQKIIEADPSHSHRYRQRWIDMAAQGRDLWGEARLIDAMAERGSRILDAGCGTGRIGGWLHDRGHQVVGVDLDPVLIDAARTDHPEGDWRVGDLAELEPDESGFDLIVSAGNVMTFLAESTSADVVARLAANLRPGARMVIGFGAGRGYPFDDFLRHLTQAGLDIDACFSSWDLRPFGDASDFVVAIASRPA</sequence>
<dbReference type="EMBL" id="NMVI01000027">
    <property type="protein sequence ID" value="OYN84722.1"/>
    <property type="molecule type" value="Genomic_DNA"/>
</dbReference>
<keyword evidence="1 5" id="KW-0489">Methyltransferase</keyword>
<reference evidence="5 6" key="1">
    <citation type="submission" date="2017-07" db="EMBL/GenBank/DDBJ databases">
        <title>Draft whole genome sequences of clinical Proprionibacteriaceae strains.</title>
        <authorList>
            <person name="Bernier A.-M."/>
            <person name="Bernard K."/>
            <person name="Domingo M.-C."/>
        </authorList>
    </citation>
    <scope>NUCLEOTIDE SEQUENCE [LARGE SCALE GENOMIC DNA]</scope>
    <source>
        <strain evidence="5 6">NML 160184</strain>
    </source>
</reference>
<dbReference type="AlphaFoldDB" id="A0A255E5Q1"/>
<dbReference type="GO" id="GO:0008168">
    <property type="term" value="F:methyltransferase activity"/>
    <property type="evidence" value="ECO:0007669"/>
    <property type="project" value="UniProtKB-KW"/>
</dbReference>
<dbReference type="CDD" id="cd02440">
    <property type="entry name" value="AdoMet_MTases"/>
    <property type="match status" value="1"/>
</dbReference>
<evidence type="ECO:0000313" key="6">
    <source>
        <dbReference type="Proteomes" id="UP000216533"/>
    </source>
</evidence>
<dbReference type="Pfam" id="PF13649">
    <property type="entry name" value="Methyltransf_25"/>
    <property type="match status" value="1"/>
</dbReference>
<name>A0A255E5Q1_9ACTN</name>
<proteinExistence type="predicted"/>
<evidence type="ECO:0000256" key="3">
    <source>
        <dbReference type="ARBA" id="ARBA00022691"/>
    </source>
</evidence>
<keyword evidence="3" id="KW-0949">S-adenosyl-L-methionine</keyword>
<dbReference type="InterPro" id="IPR041698">
    <property type="entry name" value="Methyltransf_25"/>
</dbReference>
<dbReference type="InterPro" id="IPR029063">
    <property type="entry name" value="SAM-dependent_MTases_sf"/>
</dbReference>
<feature type="domain" description="Methyltransferase" evidence="4">
    <location>
        <begin position="52"/>
        <end position="142"/>
    </location>
</feature>
<dbReference type="GO" id="GO:0032259">
    <property type="term" value="P:methylation"/>
    <property type="evidence" value="ECO:0007669"/>
    <property type="project" value="UniProtKB-KW"/>
</dbReference>
<protein>
    <submittedName>
        <fullName evidence="5">SAM-dependent methyltransferase</fullName>
    </submittedName>
</protein>
<organism evidence="5 6">
    <name type="scientific">Parenemella sanctibonifatiensis</name>
    <dbReference type="NCBI Taxonomy" id="2016505"/>
    <lineage>
        <taxon>Bacteria</taxon>
        <taxon>Bacillati</taxon>
        <taxon>Actinomycetota</taxon>
        <taxon>Actinomycetes</taxon>
        <taxon>Propionibacteriales</taxon>
        <taxon>Propionibacteriaceae</taxon>
        <taxon>Parenemella</taxon>
    </lineage>
</organism>
<evidence type="ECO:0000259" key="4">
    <source>
        <dbReference type="Pfam" id="PF13649"/>
    </source>
</evidence>
<evidence type="ECO:0000313" key="5">
    <source>
        <dbReference type="EMBL" id="OYN84722.1"/>
    </source>
</evidence>
<evidence type="ECO:0000256" key="2">
    <source>
        <dbReference type="ARBA" id="ARBA00022679"/>
    </source>
</evidence>
<keyword evidence="2 5" id="KW-0808">Transferase</keyword>
<dbReference type="PANTHER" id="PTHR43464:SF19">
    <property type="entry name" value="UBIQUINONE BIOSYNTHESIS O-METHYLTRANSFERASE, MITOCHONDRIAL"/>
    <property type="match status" value="1"/>
</dbReference>
<dbReference type="Proteomes" id="UP000216533">
    <property type="component" value="Unassembled WGS sequence"/>
</dbReference>
<comment type="caution">
    <text evidence="5">The sequence shown here is derived from an EMBL/GenBank/DDBJ whole genome shotgun (WGS) entry which is preliminary data.</text>
</comment>
<dbReference type="SUPFAM" id="SSF53335">
    <property type="entry name" value="S-adenosyl-L-methionine-dependent methyltransferases"/>
    <property type="match status" value="1"/>
</dbReference>
<dbReference type="PANTHER" id="PTHR43464">
    <property type="entry name" value="METHYLTRANSFERASE"/>
    <property type="match status" value="1"/>
</dbReference>
<dbReference type="RefSeq" id="WP_094451784.1">
    <property type="nucleotide sequence ID" value="NZ_NMVI01000027.1"/>
</dbReference>
<evidence type="ECO:0000256" key="1">
    <source>
        <dbReference type="ARBA" id="ARBA00022603"/>
    </source>
</evidence>
<gene>
    <name evidence="5" type="ORF">CGZ92_12945</name>
</gene>
<accession>A0A255E5Q1</accession>